<evidence type="ECO:0000256" key="7">
    <source>
        <dbReference type="ARBA" id="ARBA00022833"/>
    </source>
</evidence>
<evidence type="ECO:0000256" key="3">
    <source>
        <dbReference type="ARBA" id="ARBA00022670"/>
    </source>
</evidence>
<dbReference type="AlphaFoldDB" id="A0AB38I6H6"/>
<evidence type="ECO:0000256" key="6">
    <source>
        <dbReference type="ARBA" id="ARBA00022801"/>
    </source>
</evidence>
<comment type="pathway">
    <text evidence="2">Cell wall biogenesis; cell wall polysaccharide biosynthesis.</text>
</comment>
<dbReference type="SUPFAM" id="SSF55166">
    <property type="entry name" value="Hedgehog/DD-peptidase"/>
    <property type="match status" value="1"/>
</dbReference>
<dbReference type="GO" id="GO:0008237">
    <property type="term" value="F:metallopeptidase activity"/>
    <property type="evidence" value="ECO:0007669"/>
    <property type="project" value="UniProtKB-KW"/>
</dbReference>
<organism evidence="13 14">
    <name type="scientific">Rhizobium ruizarguesonis</name>
    <dbReference type="NCBI Taxonomy" id="2081791"/>
    <lineage>
        <taxon>Bacteria</taxon>
        <taxon>Pseudomonadati</taxon>
        <taxon>Pseudomonadota</taxon>
        <taxon>Alphaproteobacteria</taxon>
        <taxon>Hyphomicrobiales</taxon>
        <taxon>Rhizobiaceae</taxon>
        <taxon>Rhizobium/Agrobacterium group</taxon>
        <taxon>Rhizobium</taxon>
    </lineage>
</organism>
<dbReference type="Proteomes" id="UP000294215">
    <property type="component" value="Unassembled WGS sequence"/>
</dbReference>
<dbReference type="GO" id="GO:0006508">
    <property type="term" value="P:proteolysis"/>
    <property type="evidence" value="ECO:0007669"/>
    <property type="project" value="UniProtKB-KW"/>
</dbReference>
<keyword evidence="9" id="KW-0961">Cell wall biogenesis/degradation</keyword>
<dbReference type="RefSeq" id="WP_130701108.1">
    <property type="nucleotide sequence ID" value="NZ_SIMK01000001.1"/>
</dbReference>
<name>A0AB38I6H6_9HYPH</name>
<sequence>MRRFPHVVECLVLAGLFVLKYPVQGLSGGALGGIATLLSRAERFAAQTILPALFALPALVGSASFASAEDRALKLFFTHTGERATITYKRDGKFDPKGLSQINRFLRDWRRNEPTRMDPRLLDLVWEVYKRSGGKDYIHIVSAYRSPDTNNMLRNRSRSTGVAKKSQHMLGKAMDFYVPGVKLSTLRALAMQMQVGGVGYYPTSGSPFVHLDVGNVRAWPRMSRQELARIFPKGQTMHLPADGRPLPGYNQAIANYKKRVGPASIQIASTAGDDEDAGASTKPSGDTTDDNLVTALLPAPRSRALNALALQTAAVERDDKGSAGDVSSLPIPIPAMRPAALEHDAGADDKLETASIGPIDVLPDRPAPALPAYARFEPLIVAHQASKQGADMIASLPMTASWEEDAFFESTSDAALMKWALHSPGEVMGLNAPRISPRTIHREVNAATAGKDIIPVAATDLFDASRFASSPEG</sequence>
<keyword evidence="3" id="KW-0645">Protease</keyword>
<gene>
    <name evidence="13" type="ORF">ELH40_16450</name>
</gene>
<evidence type="ECO:0000313" key="14">
    <source>
        <dbReference type="Proteomes" id="UP000294215"/>
    </source>
</evidence>
<dbReference type="GO" id="GO:0046872">
    <property type="term" value="F:metal ion binding"/>
    <property type="evidence" value="ECO:0007669"/>
    <property type="project" value="UniProtKB-KW"/>
</dbReference>
<evidence type="ECO:0000256" key="9">
    <source>
        <dbReference type="ARBA" id="ARBA00023316"/>
    </source>
</evidence>
<keyword evidence="7" id="KW-0862">Zinc</keyword>
<keyword evidence="5" id="KW-0732">Signal</keyword>
<evidence type="ECO:0000256" key="10">
    <source>
        <dbReference type="ARBA" id="ARBA00093448"/>
    </source>
</evidence>
<dbReference type="InterPro" id="IPR010275">
    <property type="entry name" value="MepK"/>
</dbReference>
<protein>
    <recommendedName>
        <fullName evidence="11">Murein endopeptidase K</fullName>
    </recommendedName>
</protein>
<dbReference type="Pfam" id="PF05951">
    <property type="entry name" value="Peptidase_M15_2"/>
    <property type="match status" value="1"/>
</dbReference>
<keyword evidence="8" id="KW-0482">Metalloprotease</keyword>
<dbReference type="PANTHER" id="PTHR37425">
    <property type="match status" value="1"/>
</dbReference>
<keyword evidence="4" id="KW-0479">Metal-binding</keyword>
<evidence type="ECO:0000256" key="5">
    <source>
        <dbReference type="ARBA" id="ARBA00022729"/>
    </source>
</evidence>
<comment type="caution">
    <text evidence="13">The sequence shown here is derived from an EMBL/GenBank/DDBJ whole genome shotgun (WGS) entry which is preliminary data.</text>
</comment>
<dbReference type="GO" id="GO:0071555">
    <property type="term" value="P:cell wall organization"/>
    <property type="evidence" value="ECO:0007669"/>
    <property type="project" value="UniProtKB-KW"/>
</dbReference>
<keyword evidence="6" id="KW-0378">Hydrolase</keyword>
<evidence type="ECO:0000256" key="12">
    <source>
        <dbReference type="SAM" id="MobiDB-lite"/>
    </source>
</evidence>
<comment type="cofactor">
    <cofactor evidence="1">
        <name>Zn(2+)</name>
        <dbReference type="ChEBI" id="CHEBI:29105"/>
    </cofactor>
</comment>
<feature type="region of interest" description="Disordered" evidence="12">
    <location>
        <begin position="269"/>
        <end position="292"/>
    </location>
</feature>
<dbReference type="PANTHER" id="PTHR37425:SF1">
    <property type="entry name" value="OUTER MEMBRANE PROTEIN"/>
    <property type="match status" value="1"/>
</dbReference>
<evidence type="ECO:0000256" key="1">
    <source>
        <dbReference type="ARBA" id="ARBA00001947"/>
    </source>
</evidence>
<evidence type="ECO:0000256" key="8">
    <source>
        <dbReference type="ARBA" id="ARBA00023049"/>
    </source>
</evidence>
<proteinExistence type="inferred from homology"/>
<reference evidence="13 14" key="1">
    <citation type="submission" date="2019-02" db="EMBL/GenBank/DDBJ databases">
        <title>The genomic architecture of introgression among sibling species of bacteria.</title>
        <authorList>
            <person name="Cavassim M.I.A."/>
            <person name="Moeskjaer S."/>
            <person name="Moslemi C."/>
            <person name="Fields B."/>
            <person name="Bachmann A."/>
            <person name="Vilhjalmsson B."/>
            <person name="Schierup M.H."/>
            <person name="Young J.P.W."/>
            <person name="Andersen S.U."/>
        </authorList>
    </citation>
    <scope>NUCLEOTIDE SEQUENCE [LARGE SCALE GENOMIC DNA]</scope>
    <source>
        <strain evidence="13 14">SM92</strain>
    </source>
</reference>
<dbReference type="EMBL" id="SIMR01000001">
    <property type="protein sequence ID" value="TBC16407.1"/>
    <property type="molecule type" value="Genomic_DNA"/>
</dbReference>
<dbReference type="InterPro" id="IPR009045">
    <property type="entry name" value="Zn_M74/Hedgehog-like"/>
</dbReference>
<evidence type="ECO:0000313" key="13">
    <source>
        <dbReference type="EMBL" id="TBC16407.1"/>
    </source>
</evidence>
<evidence type="ECO:0000256" key="2">
    <source>
        <dbReference type="ARBA" id="ARBA00004776"/>
    </source>
</evidence>
<dbReference type="CDD" id="cd14844">
    <property type="entry name" value="Zn-DD-carboxypeptidase_like"/>
    <property type="match status" value="1"/>
</dbReference>
<evidence type="ECO:0000256" key="4">
    <source>
        <dbReference type="ARBA" id="ARBA00022723"/>
    </source>
</evidence>
<comment type="similarity">
    <text evidence="10">Belongs to the peptidase M15 family.</text>
</comment>
<dbReference type="Gene3D" id="3.30.1380.10">
    <property type="match status" value="1"/>
</dbReference>
<accession>A0AB38I6H6</accession>
<evidence type="ECO:0000256" key="11">
    <source>
        <dbReference type="ARBA" id="ARBA00093666"/>
    </source>
</evidence>